<dbReference type="PANTHER" id="PTHR36840">
    <property type="entry name" value="BLL5714 PROTEIN"/>
    <property type="match status" value="1"/>
</dbReference>
<feature type="transmembrane region" description="Helical" evidence="1">
    <location>
        <begin position="162"/>
        <end position="182"/>
    </location>
</feature>
<feature type="transmembrane region" description="Helical" evidence="1">
    <location>
        <begin position="389"/>
        <end position="408"/>
    </location>
</feature>
<feature type="transmembrane region" description="Helical" evidence="1">
    <location>
        <begin position="331"/>
        <end position="353"/>
    </location>
</feature>
<evidence type="ECO:0000313" key="2">
    <source>
        <dbReference type="EMBL" id="MFC0587889.1"/>
    </source>
</evidence>
<reference evidence="2 3" key="1">
    <citation type="submission" date="2024-09" db="EMBL/GenBank/DDBJ databases">
        <authorList>
            <person name="Sun Q."/>
            <person name="Mori K."/>
        </authorList>
    </citation>
    <scope>NUCLEOTIDE SEQUENCE [LARGE SCALE GENOMIC DNA]</scope>
    <source>
        <strain evidence="2 3">NCAIM B.02537</strain>
    </source>
</reference>
<feature type="transmembrane region" description="Helical" evidence="1">
    <location>
        <begin position="45"/>
        <end position="63"/>
    </location>
</feature>
<feature type="transmembrane region" description="Helical" evidence="1">
    <location>
        <begin position="230"/>
        <end position="252"/>
    </location>
</feature>
<dbReference type="Proteomes" id="UP001589943">
    <property type="component" value="Unassembled WGS sequence"/>
</dbReference>
<evidence type="ECO:0000313" key="3">
    <source>
        <dbReference type="Proteomes" id="UP001589943"/>
    </source>
</evidence>
<keyword evidence="1" id="KW-1133">Transmembrane helix</keyword>
<organism evidence="2 3">
    <name type="scientific">Novosphingobium aquiterrae</name>
    <dbReference type="NCBI Taxonomy" id="624388"/>
    <lineage>
        <taxon>Bacteria</taxon>
        <taxon>Pseudomonadati</taxon>
        <taxon>Pseudomonadota</taxon>
        <taxon>Alphaproteobacteria</taxon>
        <taxon>Sphingomonadales</taxon>
        <taxon>Sphingomonadaceae</taxon>
        <taxon>Novosphingobium</taxon>
    </lineage>
</organism>
<feature type="transmembrane region" description="Helical" evidence="1">
    <location>
        <begin position="130"/>
        <end position="150"/>
    </location>
</feature>
<feature type="transmembrane region" description="Helical" evidence="1">
    <location>
        <begin position="301"/>
        <end position="319"/>
    </location>
</feature>
<comment type="caution">
    <text evidence="2">The sequence shown here is derived from an EMBL/GenBank/DDBJ whole genome shotgun (WGS) entry which is preliminary data.</text>
</comment>
<keyword evidence="1" id="KW-0812">Transmembrane</keyword>
<dbReference type="Pfam" id="PF06772">
    <property type="entry name" value="LtrA"/>
    <property type="match status" value="1"/>
</dbReference>
<proteinExistence type="predicted"/>
<evidence type="ECO:0000256" key="1">
    <source>
        <dbReference type="SAM" id="Phobius"/>
    </source>
</evidence>
<dbReference type="PANTHER" id="PTHR36840:SF1">
    <property type="entry name" value="BLL5714 PROTEIN"/>
    <property type="match status" value="1"/>
</dbReference>
<keyword evidence="3" id="KW-1185">Reference proteome</keyword>
<feature type="transmembrane region" description="Helical" evidence="1">
    <location>
        <begin position="104"/>
        <end position="124"/>
    </location>
</feature>
<feature type="transmembrane region" description="Helical" evidence="1">
    <location>
        <begin position="75"/>
        <end position="92"/>
    </location>
</feature>
<dbReference type="InterPro" id="IPR010640">
    <property type="entry name" value="Low_temperature_requirement_A"/>
</dbReference>
<accession>A0ABV6PE73</accession>
<protein>
    <submittedName>
        <fullName evidence="2">Low temperature requirement protein A</fullName>
    </submittedName>
</protein>
<feature type="transmembrane region" description="Helical" evidence="1">
    <location>
        <begin position="188"/>
        <end position="209"/>
    </location>
</feature>
<sequence length="449" mass="49556">MAEPQPSRAPAGGIGAAVAAANERARRSLLRNHGGGHAAVTNLELFFDLVFVFAVTQLSHFLLGELTPTGAVKTLILFGAVWWGWMWTTWATNWINPDRGVVRMLIGALMLASLILSAAIPYAFGHGGLLFVVPYCAMQIGRCLFVAWAMDREENGNGRNMLRASIWFAVAAVLWIVGACTTDVSARILWWLAALAIEYTAPMVFLWVPGMGRSSLAEWQVSGSHMAERCSLFIIIALGEGLVITGATYSAAKAQPGLDLALLNAMLGSFAMWWLYFDMGARRGARHIENHELPGLVARQAFTYWHIPIVAGIIVLAVADELVLAHPLEPAHLDLMLVTVSGAVLFLGGLAGFKRISSGNPWFPASHVYGLCLLLPLILWGWLAHPPGLLFYAAITLLFAVVAIWEWGSFHGGWMERMESRGWWIARLMRRRLEQRRERRLARAAHENR</sequence>
<feature type="transmembrane region" description="Helical" evidence="1">
    <location>
        <begin position="365"/>
        <end position="383"/>
    </location>
</feature>
<keyword evidence="1" id="KW-0472">Membrane</keyword>
<dbReference type="RefSeq" id="WP_379479412.1">
    <property type="nucleotide sequence ID" value="NZ_JBHLTL010000001.1"/>
</dbReference>
<name>A0ABV6PE73_9SPHN</name>
<gene>
    <name evidence="2" type="ORF">ACFFF7_00520</name>
</gene>
<dbReference type="EMBL" id="JBHLTL010000001">
    <property type="protein sequence ID" value="MFC0587889.1"/>
    <property type="molecule type" value="Genomic_DNA"/>
</dbReference>
<feature type="transmembrane region" description="Helical" evidence="1">
    <location>
        <begin position="258"/>
        <end position="277"/>
    </location>
</feature>